<dbReference type="GO" id="GO:0043165">
    <property type="term" value="P:Gram-negative-bacterium-type cell outer membrane assembly"/>
    <property type="evidence" value="ECO:0007669"/>
    <property type="project" value="InterPro"/>
</dbReference>
<dbReference type="PANTHER" id="PTHR30189:SF1">
    <property type="entry name" value="LPS-ASSEMBLY PROTEIN LPTD"/>
    <property type="match status" value="1"/>
</dbReference>
<sequence length="732" mass="85914">MKSNKNFIKSIILYAFIISLLNAQSQKVQFLASKVEKNGDITEASGDVLLYSPSYLISAKRAIYDEKNEIVELFDDVYVLKDDNQTSNSTYAKINLANNEILINNTFGLDKKSELWVQAKKVCSNEILLQTNSSITSSCNVENPDWFIKYSRGELDKKDEYLRLYNSVMYINFPFIGATPVAYLPYFGYSTNKNRRSGLLTPELGYTHREGLYYQQPFYIATHDNWDLELNPQIRSVRGAGLYGTFRFVDSPYSQGLIRGGIFTDKKSYQIKENLKYQEHYGIELEYDRDKLAKYLYNGDYDEGLLLRVTQLNDVDYLNLRSRKESLAYSSLIHSKLNYYINTSEHYFGLYGNYYIDTAKIGTEHKNKATIQELPALQYHSYYDTFINKHFTYSFDAKYHNYTRSIGTKAHQYELYAPFGFNINLFDDWLNLSFNEHLYASRVDYVKNQFYVPYLNDFYLMDKKHDQYIRNWHEILLNTDLARAYDVFGGVYHSLNLELQYIKPGYKHGDISRYIYSSDYILEDNFINELDSAYTSQSVQASMAQYLFNNDGNKILRHYISQSYNFSANKLGDTKNKIDLYYASSKFYNKLVYSNAHKDFTALQSGANFNYLNFSLDILHNYTKRYDSDADTSFVRSNYFQTNAAYKLPQDYQIFGAWAYDYERDNTKMWLLGLTQRRRCFSYGLYFRRDITPKITSAGPESERKSGVYVYFTFYPFGEFNYGFSLKEDDNS</sequence>
<protein>
    <submittedName>
        <fullName evidence="1">Lipooligosaccharide transport system, OM translocon component LptD</fullName>
    </submittedName>
</protein>
<dbReference type="GO" id="GO:0009279">
    <property type="term" value="C:cell outer membrane"/>
    <property type="evidence" value="ECO:0007669"/>
    <property type="project" value="InterPro"/>
</dbReference>
<gene>
    <name evidence="1" type="primary">lptD</name>
    <name evidence="1" type="ORF">CINF_1509</name>
</gene>
<proteinExistence type="inferred from homology"/>
<dbReference type="Proteomes" id="UP000509414">
    <property type="component" value="Chromosome"/>
</dbReference>
<accession>A0A7H9CIQ2</accession>
<dbReference type="GO" id="GO:1990351">
    <property type="term" value="C:transporter complex"/>
    <property type="evidence" value="ECO:0007669"/>
    <property type="project" value="TreeGrafter"/>
</dbReference>
<dbReference type="GO" id="GO:0015920">
    <property type="term" value="P:lipopolysaccharide transport"/>
    <property type="evidence" value="ECO:0007669"/>
    <property type="project" value="InterPro"/>
</dbReference>
<dbReference type="InterPro" id="IPR050218">
    <property type="entry name" value="LptD"/>
</dbReference>
<dbReference type="EMBL" id="CP049075">
    <property type="protein sequence ID" value="QLI05986.1"/>
    <property type="molecule type" value="Genomic_DNA"/>
</dbReference>
<dbReference type="HAMAP" id="MF_01411">
    <property type="entry name" value="LPS_assembly_LptD"/>
    <property type="match status" value="1"/>
</dbReference>
<organism evidence="1 2">
    <name type="scientific">Candidatus Campylobacter infans</name>
    <dbReference type="NCBI Taxonomy" id="2561898"/>
    <lineage>
        <taxon>Bacteria</taxon>
        <taxon>Pseudomonadati</taxon>
        <taxon>Campylobacterota</taxon>
        <taxon>Epsilonproteobacteria</taxon>
        <taxon>Campylobacterales</taxon>
        <taxon>Campylobacteraceae</taxon>
        <taxon>Campylobacter</taxon>
    </lineage>
</organism>
<dbReference type="AlphaFoldDB" id="A0A7H9CIQ2"/>
<dbReference type="RefSeq" id="WP_179975100.1">
    <property type="nucleotide sequence ID" value="NZ_CP049075.1"/>
</dbReference>
<name>A0A7H9CIQ2_9BACT</name>
<evidence type="ECO:0000313" key="1">
    <source>
        <dbReference type="EMBL" id="QLI05986.1"/>
    </source>
</evidence>
<dbReference type="KEGG" id="cinf:CINF_1509"/>
<reference evidence="1 2" key="1">
    <citation type="submission" date="2020-02" db="EMBL/GenBank/DDBJ databases">
        <title>Complete genome sequence of the novel Campylobacter species Candidatus Campylobacter infans.</title>
        <authorList>
            <person name="Duim B."/>
            <person name="Zomer A."/>
            <person name="van der Graaf L."/>
            <person name="Wagenaar J."/>
        </authorList>
    </citation>
    <scope>NUCLEOTIDE SEQUENCE [LARGE SCALE GENOMIC DNA]</scope>
    <source>
        <strain evidence="1 2">19S00001</strain>
    </source>
</reference>
<dbReference type="InterPro" id="IPR020889">
    <property type="entry name" value="LipoPS_assembly_LptD"/>
</dbReference>
<dbReference type="PANTHER" id="PTHR30189">
    <property type="entry name" value="LPS-ASSEMBLY PROTEIN"/>
    <property type="match status" value="1"/>
</dbReference>
<keyword evidence="2" id="KW-1185">Reference proteome</keyword>
<evidence type="ECO:0000313" key="2">
    <source>
        <dbReference type="Proteomes" id="UP000509414"/>
    </source>
</evidence>